<evidence type="ECO:0000313" key="2">
    <source>
        <dbReference type="Proteomes" id="UP000634455"/>
    </source>
</evidence>
<dbReference type="RefSeq" id="WP_189641085.1">
    <property type="nucleotide sequence ID" value="NZ_BMZF01000008.1"/>
</dbReference>
<gene>
    <name evidence="1" type="ORF">GCM10008927_25160</name>
</gene>
<proteinExistence type="predicted"/>
<reference evidence="2" key="1">
    <citation type="journal article" date="2019" name="Int. J. Syst. Evol. Microbiol.">
        <title>The Global Catalogue of Microorganisms (GCM) 10K type strain sequencing project: providing services to taxonomists for standard genome sequencing and annotation.</title>
        <authorList>
            <consortium name="The Broad Institute Genomics Platform"/>
            <consortium name="The Broad Institute Genome Sequencing Center for Infectious Disease"/>
            <person name="Wu L."/>
            <person name="Ma J."/>
        </authorList>
    </citation>
    <scope>NUCLEOTIDE SEQUENCE [LARGE SCALE GENOMIC DNA]</scope>
    <source>
        <strain evidence="2">KCTC 32465</strain>
    </source>
</reference>
<dbReference type="InterPro" id="IPR009061">
    <property type="entry name" value="DNA-bd_dom_put_sf"/>
</dbReference>
<sequence>MLTTYETALHFGLTSATVRRYARAGKIIGHTVLRDYRFSWEVIWGCEQGPMPRGRRCALYKIPLLNKAELGTLTGHSVRTIERWIDAGLPTRNVFANVRINKHDASCWLKTEYGFDLSAASQRDLP</sequence>
<accession>A0ABQ3D4J2</accession>
<dbReference type="Proteomes" id="UP000634455">
    <property type="component" value="Unassembled WGS sequence"/>
</dbReference>
<organism evidence="1 2">
    <name type="scientific">Paramylibacter ulvae</name>
    <dbReference type="NCBI Taxonomy" id="1651968"/>
    <lineage>
        <taxon>Bacteria</taxon>
        <taxon>Pseudomonadati</taxon>
        <taxon>Pseudomonadota</taxon>
        <taxon>Alphaproteobacteria</taxon>
        <taxon>Rhodobacterales</taxon>
        <taxon>Paracoccaceae</taxon>
        <taxon>Paramylibacter</taxon>
    </lineage>
</organism>
<comment type="caution">
    <text evidence="1">The sequence shown here is derived from an EMBL/GenBank/DDBJ whole genome shotgun (WGS) entry which is preliminary data.</text>
</comment>
<dbReference type="SUPFAM" id="SSF46955">
    <property type="entry name" value="Putative DNA-binding domain"/>
    <property type="match status" value="1"/>
</dbReference>
<keyword evidence="2" id="KW-1185">Reference proteome</keyword>
<name>A0ABQ3D4J2_9RHOB</name>
<evidence type="ECO:0000313" key="1">
    <source>
        <dbReference type="EMBL" id="GHA58490.1"/>
    </source>
</evidence>
<protein>
    <recommendedName>
        <fullName evidence="3">Helix-turn-helix domain-containing protein</fullName>
    </recommendedName>
</protein>
<dbReference type="EMBL" id="BMZF01000008">
    <property type="protein sequence ID" value="GHA58490.1"/>
    <property type="molecule type" value="Genomic_DNA"/>
</dbReference>
<evidence type="ECO:0008006" key="3">
    <source>
        <dbReference type="Google" id="ProtNLM"/>
    </source>
</evidence>